<comment type="subcellular location">
    <subcellularLocation>
        <location evidence="1">Endomembrane system</location>
        <topology evidence="1">Multi-pass membrane protein</topology>
    </subcellularLocation>
</comment>
<feature type="transmembrane region" description="Helical" evidence="12">
    <location>
        <begin position="241"/>
        <end position="269"/>
    </location>
</feature>
<evidence type="ECO:0000256" key="1">
    <source>
        <dbReference type="ARBA" id="ARBA00004127"/>
    </source>
</evidence>
<name>A0A2S3QWB1_VIBVL</name>
<feature type="transmembrane region" description="Helical" evidence="12">
    <location>
        <begin position="6"/>
        <end position="23"/>
    </location>
</feature>
<feature type="transmembrane region" description="Helical" evidence="12">
    <location>
        <begin position="200"/>
        <end position="220"/>
    </location>
</feature>
<feature type="transmembrane region" description="Helical" evidence="12">
    <location>
        <begin position="315"/>
        <end position="338"/>
    </location>
</feature>
<dbReference type="Gene3D" id="3.40.50.720">
    <property type="entry name" value="NAD(P)-binding Rossmann-like Domain"/>
    <property type="match status" value="1"/>
</dbReference>
<dbReference type="Proteomes" id="UP000237466">
    <property type="component" value="Unassembled WGS sequence"/>
</dbReference>
<dbReference type="PANTHER" id="PTHR46157:SF4">
    <property type="entry name" value="K(+) EFFLUX ANTIPORTER 3, CHLOROPLASTIC"/>
    <property type="match status" value="1"/>
</dbReference>
<keyword evidence="5" id="KW-0633">Potassium transport</keyword>
<dbReference type="InterPro" id="IPR036291">
    <property type="entry name" value="NAD(P)-bd_dom_sf"/>
</dbReference>
<evidence type="ECO:0000256" key="3">
    <source>
        <dbReference type="ARBA" id="ARBA00022448"/>
    </source>
</evidence>
<dbReference type="GO" id="GO:0012505">
    <property type="term" value="C:endomembrane system"/>
    <property type="evidence" value="ECO:0007669"/>
    <property type="project" value="UniProtKB-SubCell"/>
</dbReference>
<evidence type="ECO:0000313" key="14">
    <source>
        <dbReference type="EMBL" id="POB42144.1"/>
    </source>
</evidence>
<dbReference type="GO" id="GO:1902600">
    <property type="term" value="P:proton transmembrane transport"/>
    <property type="evidence" value="ECO:0007669"/>
    <property type="project" value="InterPro"/>
</dbReference>
<dbReference type="NCBIfam" id="TIGR00932">
    <property type="entry name" value="2a37"/>
    <property type="match status" value="1"/>
</dbReference>
<dbReference type="GO" id="GO:0008324">
    <property type="term" value="F:monoatomic cation transmembrane transporter activity"/>
    <property type="evidence" value="ECO:0007669"/>
    <property type="project" value="InterPro"/>
</dbReference>
<evidence type="ECO:0000256" key="8">
    <source>
        <dbReference type="ARBA" id="ARBA00022989"/>
    </source>
</evidence>
<evidence type="ECO:0000259" key="13">
    <source>
        <dbReference type="PROSITE" id="PS51201"/>
    </source>
</evidence>
<evidence type="ECO:0000256" key="11">
    <source>
        <dbReference type="SAM" id="MobiDB-lite"/>
    </source>
</evidence>
<dbReference type="GO" id="GO:0005886">
    <property type="term" value="C:plasma membrane"/>
    <property type="evidence" value="ECO:0007669"/>
    <property type="project" value="TreeGrafter"/>
</dbReference>
<feature type="transmembrane region" description="Helical" evidence="12">
    <location>
        <begin position="113"/>
        <end position="134"/>
    </location>
</feature>
<evidence type="ECO:0000256" key="7">
    <source>
        <dbReference type="ARBA" id="ARBA00022958"/>
    </source>
</evidence>
<evidence type="ECO:0000256" key="9">
    <source>
        <dbReference type="ARBA" id="ARBA00023065"/>
    </source>
</evidence>
<dbReference type="FunFam" id="3.40.50.720:FF:000036">
    <property type="entry name" value="Glutathione-regulated potassium-efflux system protein KefB"/>
    <property type="match status" value="1"/>
</dbReference>
<dbReference type="GO" id="GO:0006813">
    <property type="term" value="P:potassium ion transport"/>
    <property type="evidence" value="ECO:0007669"/>
    <property type="project" value="UniProtKB-KW"/>
</dbReference>
<proteinExistence type="inferred from homology"/>
<feature type="domain" description="RCK N-terminal" evidence="13">
    <location>
        <begin position="419"/>
        <end position="535"/>
    </location>
</feature>
<keyword evidence="4" id="KW-0050">Antiport</keyword>
<protein>
    <submittedName>
        <fullName evidence="14">Potassium transporter</fullName>
    </submittedName>
</protein>
<keyword evidence="6 12" id="KW-0812">Transmembrane</keyword>
<sequence length="649" mass="71297">MTQIFLQAFIYLIAAVIAVPLAKRFGLGSVLGYLIAGVVIGPIVGLVGEETTTIQHFAEFGVVMMLFLVGLELEPKMLWAMRNRLLGLGGLQVAGTAGIIVAIAVYFGQVWSTALAIGLIFALSSTAIVLQTFNEKRLSKTEGGKNAFSVLLFQDIAVIPMLAFIPLLALPELVEQAQQSIQSASEHHEQLSLVAGLPGWAYGIVITLSIGVVIVGGHYLSRPIFRYVADSGLREIFTAAALMLVIGIAALMSLVGLSPALGTFLAGVMLANSEFRHELESNIEPFKGLLLGLFFITVGAGIDFTILFNKFGTIIGLTLAVMLLKALVLLALSFIFRIKGSDRWLFALSLAQAGEFGFVLLSFSVQNHVISTSLSQQLSLVVAISMFLTPGLFILFDRVILPKFATKFNERADDDIDEKGTVIIAGIGRFGQIVNRLLLSNGIKTVALDYQANQVDVMRQIGTQAYFGDVTRPDILHTAGIEEAAAIVVAIDNRDASVELVKQVKHAYPSVKVIARAFDRGHGYRLRQAGADVIESETYHSALEVGGQTMKLLGVHPFFVEQQKMRYKRVENRKSDSLYSAWLDDSEGERFDNNYRKLFMQLEEKMMLEMQKDRHTNLSRSERGWTPPPKDYADDLQELNNEVNDLNFK</sequence>
<dbReference type="SUPFAM" id="SSF51735">
    <property type="entry name" value="NAD(P)-binding Rossmann-fold domains"/>
    <property type="match status" value="1"/>
</dbReference>
<keyword evidence="7" id="KW-0630">Potassium</keyword>
<organism evidence="14 15">
    <name type="scientific">Vibrio vulnificus</name>
    <dbReference type="NCBI Taxonomy" id="672"/>
    <lineage>
        <taxon>Bacteria</taxon>
        <taxon>Pseudomonadati</taxon>
        <taxon>Pseudomonadota</taxon>
        <taxon>Gammaproteobacteria</taxon>
        <taxon>Vibrionales</taxon>
        <taxon>Vibrionaceae</taxon>
        <taxon>Vibrio</taxon>
    </lineage>
</organism>
<keyword evidence="8 12" id="KW-1133">Transmembrane helix</keyword>
<comment type="caution">
    <text evidence="14">The sequence shown here is derived from an EMBL/GenBank/DDBJ whole genome shotgun (WGS) entry which is preliminary data.</text>
</comment>
<evidence type="ECO:0000256" key="10">
    <source>
        <dbReference type="ARBA" id="ARBA00023136"/>
    </source>
</evidence>
<dbReference type="InterPro" id="IPR006153">
    <property type="entry name" value="Cation/H_exchanger_TM"/>
</dbReference>
<feature type="transmembrane region" description="Helical" evidence="12">
    <location>
        <begin position="54"/>
        <end position="73"/>
    </location>
</feature>
<evidence type="ECO:0000256" key="5">
    <source>
        <dbReference type="ARBA" id="ARBA00022538"/>
    </source>
</evidence>
<dbReference type="AlphaFoldDB" id="A0A2S3QWB1"/>
<feature type="transmembrane region" description="Helical" evidence="12">
    <location>
        <begin position="289"/>
        <end position="308"/>
    </location>
</feature>
<evidence type="ECO:0000256" key="2">
    <source>
        <dbReference type="ARBA" id="ARBA00005551"/>
    </source>
</evidence>
<accession>A0A2S3QWB1</accession>
<feature type="transmembrane region" description="Helical" evidence="12">
    <location>
        <begin position="377"/>
        <end position="396"/>
    </location>
</feature>
<feature type="compositionally biased region" description="Basic and acidic residues" evidence="11">
    <location>
        <begin position="613"/>
        <end position="623"/>
    </location>
</feature>
<dbReference type="InterPro" id="IPR038770">
    <property type="entry name" value="Na+/solute_symporter_sf"/>
</dbReference>
<dbReference type="GO" id="GO:0015297">
    <property type="term" value="F:antiporter activity"/>
    <property type="evidence" value="ECO:0007669"/>
    <property type="project" value="UniProtKB-KW"/>
</dbReference>
<dbReference type="PANTHER" id="PTHR46157">
    <property type="entry name" value="K(+) EFFLUX ANTIPORTER 3, CHLOROPLASTIC"/>
    <property type="match status" value="1"/>
</dbReference>
<dbReference type="InterPro" id="IPR003148">
    <property type="entry name" value="RCK_N"/>
</dbReference>
<feature type="transmembrane region" description="Helical" evidence="12">
    <location>
        <begin position="30"/>
        <end position="48"/>
    </location>
</feature>
<dbReference type="Gene3D" id="1.20.1530.20">
    <property type="match status" value="1"/>
</dbReference>
<evidence type="ECO:0000256" key="4">
    <source>
        <dbReference type="ARBA" id="ARBA00022449"/>
    </source>
</evidence>
<feature type="transmembrane region" description="Helical" evidence="12">
    <location>
        <begin position="146"/>
        <end position="169"/>
    </location>
</feature>
<evidence type="ECO:0000313" key="15">
    <source>
        <dbReference type="Proteomes" id="UP000237466"/>
    </source>
</evidence>
<dbReference type="EMBL" id="PDGH01000146">
    <property type="protein sequence ID" value="POB42144.1"/>
    <property type="molecule type" value="Genomic_DNA"/>
</dbReference>
<keyword evidence="3" id="KW-0813">Transport</keyword>
<dbReference type="InterPro" id="IPR004771">
    <property type="entry name" value="K/H_exchanger"/>
</dbReference>
<evidence type="ECO:0000256" key="6">
    <source>
        <dbReference type="ARBA" id="ARBA00022692"/>
    </source>
</evidence>
<dbReference type="Pfam" id="PF02254">
    <property type="entry name" value="TrkA_N"/>
    <property type="match status" value="1"/>
</dbReference>
<keyword evidence="9" id="KW-0406">Ion transport</keyword>
<dbReference type="Pfam" id="PF00999">
    <property type="entry name" value="Na_H_Exchanger"/>
    <property type="match status" value="1"/>
</dbReference>
<keyword evidence="10 12" id="KW-0472">Membrane</keyword>
<gene>
    <name evidence="14" type="ORF">CRN52_24510</name>
</gene>
<evidence type="ECO:0000256" key="12">
    <source>
        <dbReference type="SAM" id="Phobius"/>
    </source>
</evidence>
<feature type="transmembrane region" description="Helical" evidence="12">
    <location>
        <begin position="344"/>
        <end position="365"/>
    </location>
</feature>
<dbReference type="RefSeq" id="WP_103201320.1">
    <property type="nucleotide sequence ID" value="NZ_CP044206.1"/>
</dbReference>
<dbReference type="PROSITE" id="PS51201">
    <property type="entry name" value="RCK_N"/>
    <property type="match status" value="1"/>
</dbReference>
<comment type="similarity">
    <text evidence="2">Belongs to the monovalent cation:proton antiporter 2 (CPA2) transporter (TC 2.A.37) family.</text>
</comment>
<feature type="transmembrane region" description="Helical" evidence="12">
    <location>
        <begin position="85"/>
        <end position="107"/>
    </location>
</feature>
<feature type="region of interest" description="Disordered" evidence="11">
    <location>
        <begin position="613"/>
        <end position="634"/>
    </location>
</feature>
<reference evidence="14 15" key="1">
    <citation type="journal article" date="2018" name="Front. Microbiol.">
        <title>Phylogeny of Vibrio vulnificus from the Analysis of the Core-Genome: Implications for Intra-Species Taxonomy.</title>
        <authorList>
            <person name="Roig F.J."/>
            <person name="Gonzalez-Candelas F."/>
            <person name="Sanjuan E."/>
            <person name="Fouz B."/>
            <person name="Feil E.J."/>
            <person name="Llorens C."/>
            <person name="Baker-Austin C."/>
            <person name="Oliver J.D."/>
            <person name="Danin-Poleg Y."/>
            <person name="Gibas C.J."/>
            <person name="Kashi Y."/>
            <person name="Gulig P.A."/>
            <person name="Morrison S.S."/>
            <person name="Amaro C."/>
        </authorList>
    </citation>
    <scope>NUCLEOTIDE SEQUENCE [LARGE SCALE GENOMIC DNA]</scope>
    <source>
        <strain evidence="14 15">CECT4608</strain>
    </source>
</reference>